<dbReference type="KEGG" id="fmu:J7337_001812"/>
<dbReference type="AlphaFoldDB" id="A0A9P8DUH5"/>
<keyword evidence="2" id="KW-1185">Reference proteome</keyword>
<dbReference type="Proteomes" id="UP000827133">
    <property type="component" value="Unassembled WGS sequence"/>
</dbReference>
<organism evidence="1 2">
    <name type="scientific">Fusarium musae</name>
    <dbReference type="NCBI Taxonomy" id="1042133"/>
    <lineage>
        <taxon>Eukaryota</taxon>
        <taxon>Fungi</taxon>
        <taxon>Dikarya</taxon>
        <taxon>Ascomycota</taxon>
        <taxon>Pezizomycotina</taxon>
        <taxon>Sordariomycetes</taxon>
        <taxon>Hypocreomycetidae</taxon>
        <taxon>Hypocreales</taxon>
        <taxon>Nectriaceae</taxon>
        <taxon>Fusarium</taxon>
    </lineage>
</organism>
<comment type="caution">
    <text evidence="1">The sequence shown here is derived from an EMBL/GenBank/DDBJ whole genome shotgun (WGS) entry which is preliminary data.</text>
</comment>
<proteinExistence type="predicted"/>
<reference evidence="1" key="1">
    <citation type="journal article" date="2021" name="Mol. Plant Microbe Interact.">
        <title>Telomere to telomere genome assembly of Fusarium musae F31, causal agent of crown rot disease of banana.</title>
        <authorList>
            <person name="Degradi L."/>
            <person name="Tava V."/>
            <person name="Kunova A."/>
            <person name="Cortesi P."/>
            <person name="Saracchi M."/>
            <person name="Pasquali M."/>
        </authorList>
    </citation>
    <scope>NUCLEOTIDE SEQUENCE</scope>
    <source>
        <strain evidence="1">F31</strain>
    </source>
</reference>
<evidence type="ECO:0000313" key="2">
    <source>
        <dbReference type="Proteomes" id="UP000827133"/>
    </source>
</evidence>
<evidence type="ECO:0000313" key="1">
    <source>
        <dbReference type="EMBL" id="KAG9508248.1"/>
    </source>
</evidence>
<protein>
    <submittedName>
        <fullName evidence="1">Uncharacterized protein</fullName>
    </submittedName>
</protein>
<sequence>MQLPRYHTIPVCSEGQKNVIRGLASRRKELKTLAQRELTPAERQNLNFCEPGILDRNAAQTQRFLEENNCHVPVRPKVYDNIERPAESKSIYLLISQGDVAESALENGFLMPITLFDDVFRSLAEWLDSSHSDLRRWQDFLFSSYICWLVDHGGDLHSTVPTPWGSTTAAHYFMAYLGTTQNCFNSDGDEVNATSPLSTADRLEIEEEDSLRLELLEKLVTEFERERGNYADLLSFAQEYWAPRMEVVYEEIESYVLTEIQRQEAEEAGVVWECYGPQLAENEEEVSKLEKVLRELDEIATDPARPRLV</sequence>
<gene>
    <name evidence="1" type="ORF">J7337_001812</name>
</gene>
<accession>A0A9P8DUH5</accession>
<name>A0A9P8DUH5_9HYPO</name>
<dbReference type="EMBL" id="JAHBCI010000001">
    <property type="protein sequence ID" value="KAG9508248.1"/>
    <property type="molecule type" value="Genomic_DNA"/>
</dbReference>
<dbReference type="RefSeq" id="XP_044687247.1">
    <property type="nucleotide sequence ID" value="XM_044819545.1"/>
</dbReference>
<dbReference type="GeneID" id="68309669"/>